<dbReference type="RefSeq" id="WP_264136027.1">
    <property type="nucleotide sequence ID" value="NZ_JAOYOD010000001.1"/>
</dbReference>
<evidence type="ECO:0000313" key="3">
    <source>
        <dbReference type="Proteomes" id="UP001300692"/>
    </source>
</evidence>
<reference evidence="2 3" key="1">
    <citation type="submission" date="2022-10" db="EMBL/GenBank/DDBJ databases">
        <title>Comparative genomics and taxonomic characterization of three novel marine species of genus Reichenbachiella exhibiting antioxidant and polysaccharide degradation activities.</title>
        <authorList>
            <person name="Muhammad N."/>
            <person name="Lee Y.-J."/>
            <person name="Ko J."/>
            <person name="Kim S.-G."/>
        </authorList>
    </citation>
    <scope>NUCLEOTIDE SEQUENCE [LARGE SCALE GENOMIC DNA]</scope>
    <source>
        <strain evidence="2 3">ABR2-5</strain>
    </source>
</reference>
<evidence type="ECO:0000313" key="2">
    <source>
        <dbReference type="EMBL" id="MCV9385234.1"/>
    </source>
</evidence>
<dbReference type="Proteomes" id="UP001300692">
    <property type="component" value="Unassembled WGS sequence"/>
</dbReference>
<gene>
    <name evidence="2" type="ORF">N7U62_01090</name>
</gene>
<dbReference type="EMBL" id="JAOYOD010000001">
    <property type="protein sequence ID" value="MCV9385234.1"/>
    <property type="molecule type" value="Genomic_DNA"/>
</dbReference>
<dbReference type="SUPFAM" id="SSF51703">
    <property type="entry name" value="Cobalamin (vitamin B12)-dependent enzymes"/>
    <property type="match status" value="1"/>
</dbReference>
<dbReference type="InterPro" id="IPR016176">
    <property type="entry name" value="Cbl-dep_enz_cat"/>
</dbReference>
<organism evidence="2 3">
    <name type="scientific">Reichenbachiella ulvae</name>
    <dbReference type="NCBI Taxonomy" id="2980104"/>
    <lineage>
        <taxon>Bacteria</taxon>
        <taxon>Pseudomonadati</taxon>
        <taxon>Bacteroidota</taxon>
        <taxon>Cytophagia</taxon>
        <taxon>Cytophagales</taxon>
        <taxon>Reichenbachiellaceae</taxon>
        <taxon>Reichenbachiella</taxon>
    </lineage>
</organism>
<sequence length="357" mass="40509">MENYHFREFSPMSKSEWLDLATQADRGKDPHYANSLELASYFSLPSYYDQADVSARSLAAELEMNSDWQWFERWDQGELKSLEELRKLGVQGLIVDDENEPSLPVVGNDPSVSICYRGSNISAAKRLLVSANSNKAYYIGSNDKIKLADFSNVYSMAIDISGLSHYKDVVYEVVLALLHFDQITDRYKGQDLSKLWSKIFIVTDVSTRYFQEILKLRTLNQLLVSMIHKLGLEIDKLLPLNIYARLGSGMESMRVDQQLLRLPVAMLAAINGGSKAIEVDLKSNNKSKIHYRNISNILREEVHAGYVAGALNGSYFLESAVEDLSAEVWRHFQSVLNRGGLDWLQGDYKKYLKLIAV</sequence>
<feature type="domain" description="Methylmalonyl-CoA mutase alpha/beta chain catalytic" evidence="1">
    <location>
        <begin position="189"/>
        <end position="341"/>
    </location>
</feature>
<dbReference type="Gene3D" id="3.20.20.240">
    <property type="entry name" value="Methylmalonyl-CoA mutase"/>
    <property type="match status" value="1"/>
</dbReference>
<name>A0ABT3CNY3_9BACT</name>
<proteinExistence type="predicted"/>
<accession>A0ABT3CNY3</accession>
<dbReference type="Pfam" id="PF01642">
    <property type="entry name" value="MM_CoA_mutase"/>
    <property type="match status" value="1"/>
</dbReference>
<comment type="caution">
    <text evidence="2">The sequence shown here is derived from an EMBL/GenBank/DDBJ whole genome shotgun (WGS) entry which is preliminary data.</text>
</comment>
<protein>
    <submittedName>
        <fullName evidence="2">Methylmalonyl-CoA mutase family protein</fullName>
    </submittedName>
</protein>
<keyword evidence="3" id="KW-1185">Reference proteome</keyword>
<dbReference type="InterPro" id="IPR006099">
    <property type="entry name" value="MeMalonylCoA_mutase_a/b_cat"/>
</dbReference>
<evidence type="ECO:0000259" key="1">
    <source>
        <dbReference type="Pfam" id="PF01642"/>
    </source>
</evidence>